<dbReference type="PANTHER" id="PTHR43811">
    <property type="entry name" value="FKBP-TYPE PEPTIDYL-PROLYL CIS-TRANS ISOMERASE FKPA"/>
    <property type="match status" value="1"/>
</dbReference>
<keyword evidence="7" id="KW-0732">Signal</keyword>
<feature type="signal peptide" evidence="7">
    <location>
        <begin position="1"/>
        <end position="20"/>
    </location>
</feature>
<reference evidence="9 10" key="1">
    <citation type="submission" date="2022-07" db="EMBL/GenBank/DDBJ databases">
        <title>Fecal culturing of patients with breast cancer.</title>
        <authorList>
            <person name="Teng N.M.Y."/>
            <person name="Kiu R."/>
            <person name="Evans R."/>
            <person name="Baker D.J."/>
            <person name="Zenner C."/>
            <person name="Robinson S.D."/>
            <person name="Hall L.J."/>
        </authorList>
    </citation>
    <scope>NUCLEOTIDE SEQUENCE [LARGE SCALE GENOMIC DNA]</scope>
    <source>
        <strain evidence="9 10">LH1063</strain>
    </source>
</reference>
<evidence type="ECO:0000313" key="9">
    <source>
        <dbReference type="EMBL" id="MCP9612974.1"/>
    </source>
</evidence>
<evidence type="ECO:0000256" key="4">
    <source>
        <dbReference type="ARBA" id="ARBA00023235"/>
    </source>
</evidence>
<accession>A0ABT1MKP3</accession>
<dbReference type="GO" id="GO:0003755">
    <property type="term" value="F:peptidyl-prolyl cis-trans isomerase activity"/>
    <property type="evidence" value="ECO:0007669"/>
    <property type="project" value="UniProtKB-EC"/>
</dbReference>
<comment type="catalytic activity">
    <reaction evidence="1 5 6">
        <text>[protein]-peptidylproline (omega=180) = [protein]-peptidylproline (omega=0)</text>
        <dbReference type="Rhea" id="RHEA:16237"/>
        <dbReference type="Rhea" id="RHEA-COMP:10747"/>
        <dbReference type="Rhea" id="RHEA-COMP:10748"/>
        <dbReference type="ChEBI" id="CHEBI:83833"/>
        <dbReference type="ChEBI" id="CHEBI:83834"/>
        <dbReference type="EC" id="5.2.1.8"/>
    </reaction>
</comment>
<gene>
    <name evidence="9" type="ORF">NMU02_12820</name>
</gene>
<evidence type="ECO:0000256" key="5">
    <source>
        <dbReference type="PROSITE-ProRule" id="PRU00277"/>
    </source>
</evidence>
<sequence>MKKLPCVIFLLMVVCIIACNKDEDYWTKYENWRKANDAYFEAASREKGPDGQLMYEKVSPSWDKGSYVLMKYHTRGTRTDTPFVSSYVDVKYKGMLYNGTPFDSSYNNTAVYGDSIYRSQLSDNILGWIAALTHMAPGDSCTVIIPQNMAYGSAMQSSLILPYSTLKFEMKLIDIPGLEKPAQ</sequence>
<keyword evidence="10" id="KW-1185">Reference proteome</keyword>
<dbReference type="Proteomes" id="UP001205603">
    <property type="component" value="Unassembled WGS sequence"/>
</dbReference>
<evidence type="ECO:0000256" key="2">
    <source>
        <dbReference type="ARBA" id="ARBA00006577"/>
    </source>
</evidence>
<proteinExistence type="inferred from homology"/>
<dbReference type="Gene3D" id="3.10.50.40">
    <property type="match status" value="1"/>
</dbReference>
<evidence type="ECO:0000256" key="1">
    <source>
        <dbReference type="ARBA" id="ARBA00000971"/>
    </source>
</evidence>
<dbReference type="SUPFAM" id="SSF54534">
    <property type="entry name" value="FKBP-like"/>
    <property type="match status" value="1"/>
</dbReference>
<dbReference type="PROSITE" id="PS50059">
    <property type="entry name" value="FKBP_PPIASE"/>
    <property type="match status" value="1"/>
</dbReference>
<evidence type="ECO:0000313" key="10">
    <source>
        <dbReference type="Proteomes" id="UP001205603"/>
    </source>
</evidence>
<keyword evidence="3 5" id="KW-0697">Rotamase</keyword>
<feature type="domain" description="PPIase FKBP-type" evidence="8">
    <location>
        <begin position="85"/>
        <end position="176"/>
    </location>
</feature>
<dbReference type="Pfam" id="PF00254">
    <property type="entry name" value="FKBP_C"/>
    <property type="match status" value="1"/>
</dbReference>
<dbReference type="RefSeq" id="WP_255028360.1">
    <property type="nucleotide sequence ID" value="NZ_JANDHW010000018.1"/>
</dbReference>
<evidence type="ECO:0000259" key="8">
    <source>
        <dbReference type="PROSITE" id="PS50059"/>
    </source>
</evidence>
<comment type="similarity">
    <text evidence="2 6">Belongs to the FKBP-type PPIase family.</text>
</comment>
<evidence type="ECO:0000256" key="7">
    <source>
        <dbReference type="SAM" id="SignalP"/>
    </source>
</evidence>
<evidence type="ECO:0000256" key="6">
    <source>
        <dbReference type="RuleBase" id="RU003915"/>
    </source>
</evidence>
<name>A0ABT1MKP3_9BACT</name>
<dbReference type="InterPro" id="IPR046357">
    <property type="entry name" value="PPIase_dom_sf"/>
</dbReference>
<evidence type="ECO:0000256" key="3">
    <source>
        <dbReference type="ARBA" id="ARBA00023110"/>
    </source>
</evidence>
<dbReference type="EC" id="5.2.1.8" evidence="6"/>
<protein>
    <recommendedName>
        <fullName evidence="6">Peptidyl-prolyl cis-trans isomerase</fullName>
        <ecNumber evidence="6">5.2.1.8</ecNumber>
    </recommendedName>
</protein>
<comment type="caution">
    <text evidence="9">The sequence shown here is derived from an EMBL/GenBank/DDBJ whole genome shotgun (WGS) entry which is preliminary data.</text>
</comment>
<dbReference type="PANTHER" id="PTHR43811:SF19">
    <property type="entry name" value="39 KDA FK506-BINDING NUCLEAR PROTEIN"/>
    <property type="match status" value="1"/>
</dbReference>
<feature type="chain" id="PRO_5047410996" description="Peptidyl-prolyl cis-trans isomerase" evidence="7">
    <location>
        <begin position="21"/>
        <end position="183"/>
    </location>
</feature>
<keyword evidence="4 5" id="KW-0413">Isomerase</keyword>
<organism evidence="9 10">
    <name type="scientific">Coprobacter tertius</name>
    <dbReference type="NCBI Taxonomy" id="2944915"/>
    <lineage>
        <taxon>Bacteria</taxon>
        <taxon>Pseudomonadati</taxon>
        <taxon>Bacteroidota</taxon>
        <taxon>Bacteroidia</taxon>
        <taxon>Bacteroidales</taxon>
        <taxon>Barnesiellaceae</taxon>
        <taxon>Coprobacter</taxon>
    </lineage>
</organism>
<dbReference type="EMBL" id="JANDHW010000018">
    <property type="protein sequence ID" value="MCP9612974.1"/>
    <property type="molecule type" value="Genomic_DNA"/>
</dbReference>
<dbReference type="InterPro" id="IPR001179">
    <property type="entry name" value="PPIase_FKBP_dom"/>
</dbReference>